<organism evidence="1 2">
    <name type="scientific">Hydrocarboniphaga effusa AP103</name>
    <dbReference type="NCBI Taxonomy" id="1172194"/>
    <lineage>
        <taxon>Bacteria</taxon>
        <taxon>Pseudomonadati</taxon>
        <taxon>Pseudomonadota</taxon>
        <taxon>Gammaproteobacteria</taxon>
        <taxon>Nevskiales</taxon>
        <taxon>Nevskiaceae</taxon>
        <taxon>Hydrocarboniphaga</taxon>
    </lineage>
</organism>
<dbReference type="RefSeq" id="WP_007186064.1">
    <property type="nucleotide sequence ID" value="NZ_AKGD01000002.1"/>
</dbReference>
<dbReference type="Proteomes" id="UP000003704">
    <property type="component" value="Unassembled WGS sequence"/>
</dbReference>
<keyword evidence="2" id="KW-1185">Reference proteome</keyword>
<evidence type="ECO:0000313" key="2">
    <source>
        <dbReference type="Proteomes" id="UP000003704"/>
    </source>
</evidence>
<sequence>MTQASQFEIHMFMAVARVARGGRFPVGEHHPMLVLLRQHAGSDHDFDAAEIAVLRGGWTEIDFTKAGTLPPEAAEQTDEPFASCYAEALRDGSSLMVYDTIVEPKPAEKKAQSPEHPH</sequence>
<dbReference type="EMBL" id="AKGD01000002">
    <property type="protein sequence ID" value="EIT69543.1"/>
    <property type="molecule type" value="Genomic_DNA"/>
</dbReference>
<protein>
    <submittedName>
        <fullName evidence="1">Uncharacterized protein</fullName>
    </submittedName>
</protein>
<dbReference type="OrthoDB" id="7063873at2"/>
<proteinExistence type="predicted"/>
<dbReference type="STRING" id="1172194.WQQ_31250"/>
<accession>I8T749</accession>
<gene>
    <name evidence="1" type="ORF">WQQ_31250</name>
</gene>
<reference evidence="1 2" key="1">
    <citation type="journal article" date="2012" name="J. Bacteriol.">
        <title>Genome Sequence of n-Alkane-Degrading Hydrocarboniphaga effusa Strain AP103T (ATCC BAA-332T).</title>
        <authorList>
            <person name="Chang H.K."/>
            <person name="Zylstra G.J."/>
            <person name="Chae J.C."/>
        </authorList>
    </citation>
    <scope>NUCLEOTIDE SEQUENCE [LARGE SCALE GENOMIC DNA]</scope>
    <source>
        <strain evidence="1 2">AP103</strain>
    </source>
</reference>
<name>I8T749_9GAMM</name>
<dbReference type="AlphaFoldDB" id="I8T749"/>
<evidence type="ECO:0000313" key="1">
    <source>
        <dbReference type="EMBL" id="EIT69543.1"/>
    </source>
</evidence>
<comment type="caution">
    <text evidence="1">The sequence shown here is derived from an EMBL/GenBank/DDBJ whole genome shotgun (WGS) entry which is preliminary data.</text>
</comment>